<dbReference type="Proteomes" id="UP000623467">
    <property type="component" value="Unassembled WGS sequence"/>
</dbReference>
<accession>A0A8H6YSH8</accession>
<dbReference type="Gene3D" id="1.20.1280.50">
    <property type="match status" value="1"/>
</dbReference>
<dbReference type="InterPro" id="IPR001810">
    <property type="entry name" value="F-box_dom"/>
</dbReference>
<dbReference type="Pfam" id="PF12937">
    <property type="entry name" value="F-box-like"/>
    <property type="match status" value="1"/>
</dbReference>
<dbReference type="EMBL" id="JACAZH010000006">
    <property type="protein sequence ID" value="KAF7366378.1"/>
    <property type="molecule type" value="Genomic_DNA"/>
</dbReference>
<name>A0A8H6YSH8_9AGAR</name>
<organism evidence="2 3">
    <name type="scientific">Mycena sanguinolenta</name>
    <dbReference type="NCBI Taxonomy" id="230812"/>
    <lineage>
        <taxon>Eukaryota</taxon>
        <taxon>Fungi</taxon>
        <taxon>Dikarya</taxon>
        <taxon>Basidiomycota</taxon>
        <taxon>Agaricomycotina</taxon>
        <taxon>Agaricomycetes</taxon>
        <taxon>Agaricomycetidae</taxon>
        <taxon>Agaricales</taxon>
        <taxon>Marasmiineae</taxon>
        <taxon>Mycenaceae</taxon>
        <taxon>Mycena</taxon>
    </lineage>
</organism>
<comment type="caution">
    <text evidence="2">The sequence shown here is derived from an EMBL/GenBank/DDBJ whole genome shotgun (WGS) entry which is preliminary data.</text>
</comment>
<dbReference type="InterPro" id="IPR032675">
    <property type="entry name" value="LRR_dom_sf"/>
</dbReference>
<dbReference type="Gene3D" id="3.80.10.10">
    <property type="entry name" value="Ribonuclease Inhibitor"/>
    <property type="match status" value="1"/>
</dbReference>
<protein>
    <submittedName>
        <fullName evidence="2">Origin recognition complex subunit 1</fullName>
    </submittedName>
</protein>
<reference evidence="2" key="1">
    <citation type="submission" date="2020-05" db="EMBL/GenBank/DDBJ databases">
        <title>Mycena genomes resolve the evolution of fungal bioluminescence.</title>
        <authorList>
            <person name="Tsai I.J."/>
        </authorList>
    </citation>
    <scope>NUCLEOTIDE SEQUENCE</scope>
    <source>
        <strain evidence="2">160909Yilan</strain>
    </source>
</reference>
<evidence type="ECO:0000259" key="1">
    <source>
        <dbReference type="Pfam" id="PF12937"/>
    </source>
</evidence>
<evidence type="ECO:0000313" key="3">
    <source>
        <dbReference type="Proteomes" id="UP000623467"/>
    </source>
</evidence>
<dbReference type="OrthoDB" id="2886770at2759"/>
<proteinExistence type="predicted"/>
<evidence type="ECO:0000313" key="2">
    <source>
        <dbReference type="EMBL" id="KAF7366378.1"/>
    </source>
</evidence>
<feature type="domain" description="F-box" evidence="1">
    <location>
        <begin position="87"/>
        <end position="134"/>
    </location>
</feature>
<gene>
    <name evidence="2" type="ORF">MSAN_00894300</name>
</gene>
<dbReference type="AlphaFoldDB" id="A0A8H6YSH8"/>
<sequence length="504" mass="56863">MISVRNILVEQTERTRHSSKADIHRFIEESELKIASLESQISPLRDREHSCVDAPQRITSHIHSLVELRDHERSCVDALRHIISPIRTLPVELLAEIFRLTLDDPKTHIAEAYRISQICSDWRNVACGNPQLWTGPICVDLGSEKIFGREDLYADGLEAWLARSAPLSVPVSLQLELDRTNSDPRILEIVLRVAPRFRSLRCRGVPLSFISRLAECKLDSLEELDLGFVESDSNAAEFPALTMVPRLRKSSIIIEASRPHALIPWAQLTDLTLHCDSIDVILDILVQCANLTSTALYTSEWYVYPATAQFTRPPLPLNHLHTLTVGFGRSKHMARFLGTVSAPALEALNLNFFGTGMHSVAPLTAFLMQSPTIARLEIYGDYAPTSHELIEVLRHTVHLTHLKLTQFHKHSFDDALLNALSCKDGVAPLVPKLHSLAMYRIMQKGGFTMEALEHMLVSRWRADPETSSGLHAVARWSHVELCWSLRGPFFDNLQRQGLPIELMY</sequence>
<keyword evidence="3" id="KW-1185">Reference proteome</keyword>